<reference evidence="3" key="1">
    <citation type="submission" date="2013-09" db="EMBL/GenBank/DDBJ databases">
        <title>Corchorus olitorius genome sequencing.</title>
        <authorList>
            <person name="Alam M."/>
            <person name="Haque M.S."/>
            <person name="Islam M.S."/>
            <person name="Emdad E.M."/>
            <person name="Islam M.M."/>
            <person name="Ahmed B."/>
            <person name="Halim A."/>
            <person name="Hossen Q.M.M."/>
            <person name="Hossain M.Z."/>
            <person name="Ahmed R."/>
            <person name="Khan M.M."/>
            <person name="Islam R."/>
            <person name="Rashid M.M."/>
            <person name="Khan S.A."/>
            <person name="Rahman M.S."/>
            <person name="Alam M."/>
            <person name="Yahiya A.S."/>
            <person name="Khan M.S."/>
            <person name="Azam M.S."/>
            <person name="Haque T."/>
            <person name="Lashkar M.Z.H."/>
            <person name="Akhand A.I."/>
            <person name="Morshed G."/>
            <person name="Roy S."/>
            <person name="Uddin K.S."/>
            <person name="Rabeya T."/>
            <person name="Hossain A.S."/>
            <person name="Chowdhury A."/>
            <person name="Snigdha A.R."/>
            <person name="Mortoza M.S."/>
            <person name="Matin S.A."/>
            <person name="Hoque S.M.E."/>
            <person name="Islam M.K."/>
            <person name="Roy D.K."/>
            <person name="Haider R."/>
            <person name="Moosa M.M."/>
            <person name="Elias S.M."/>
            <person name="Hasan A.M."/>
            <person name="Jahan S."/>
            <person name="Shafiuddin M."/>
            <person name="Mahmood N."/>
            <person name="Shommy N.S."/>
        </authorList>
    </citation>
    <scope>NUCLEOTIDE SEQUENCE [LARGE SCALE GENOMIC DNA]</scope>
    <source>
        <strain evidence="3">cv. O-4</strain>
    </source>
</reference>
<comment type="caution">
    <text evidence="2">The sequence shown here is derived from an EMBL/GenBank/DDBJ whole genome shotgun (WGS) entry which is preliminary data.</text>
</comment>
<dbReference type="SUPFAM" id="SSF52047">
    <property type="entry name" value="RNI-like"/>
    <property type="match status" value="1"/>
</dbReference>
<evidence type="ECO:0000313" key="3">
    <source>
        <dbReference type="Proteomes" id="UP000187203"/>
    </source>
</evidence>
<evidence type="ECO:0000259" key="1">
    <source>
        <dbReference type="SMART" id="SM00579"/>
    </source>
</evidence>
<keyword evidence="3" id="KW-1185">Reference proteome</keyword>
<dbReference type="Proteomes" id="UP000187203">
    <property type="component" value="Unassembled WGS sequence"/>
</dbReference>
<evidence type="ECO:0000313" key="2">
    <source>
        <dbReference type="EMBL" id="OMO94622.1"/>
    </source>
</evidence>
<feature type="domain" description="FBD" evidence="1">
    <location>
        <begin position="73"/>
        <end position="141"/>
    </location>
</feature>
<protein>
    <recommendedName>
        <fullName evidence="1">FBD domain-containing protein</fullName>
    </recommendedName>
</protein>
<organism evidence="2 3">
    <name type="scientific">Corchorus olitorius</name>
    <dbReference type="NCBI Taxonomy" id="93759"/>
    <lineage>
        <taxon>Eukaryota</taxon>
        <taxon>Viridiplantae</taxon>
        <taxon>Streptophyta</taxon>
        <taxon>Embryophyta</taxon>
        <taxon>Tracheophyta</taxon>
        <taxon>Spermatophyta</taxon>
        <taxon>Magnoliopsida</taxon>
        <taxon>eudicotyledons</taxon>
        <taxon>Gunneridae</taxon>
        <taxon>Pentapetalae</taxon>
        <taxon>rosids</taxon>
        <taxon>malvids</taxon>
        <taxon>Malvales</taxon>
        <taxon>Malvaceae</taxon>
        <taxon>Grewioideae</taxon>
        <taxon>Apeibeae</taxon>
        <taxon>Corchorus</taxon>
    </lineage>
</organism>
<dbReference type="PANTHER" id="PTHR31900:SF27">
    <property type="entry name" value="FBD DOMAIN-CONTAINING PROTEIN"/>
    <property type="match status" value="1"/>
</dbReference>
<dbReference type="PANTHER" id="PTHR31900">
    <property type="entry name" value="F-BOX/RNI SUPERFAMILY PROTEIN-RELATED"/>
    <property type="match status" value="1"/>
</dbReference>
<dbReference type="InterPro" id="IPR050232">
    <property type="entry name" value="FBL13/AtMIF1-like"/>
</dbReference>
<dbReference type="InterPro" id="IPR006566">
    <property type="entry name" value="FBD"/>
</dbReference>
<dbReference type="OrthoDB" id="612216at2759"/>
<dbReference type="SMART" id="SM00579">
    <property type="entry name" value="FBD"/>
    <property type="match status" value="1"/>
</dbReference>
<sequence length="141" mass="16727">MILVLGPELGRLAFDNLVELKITEELIHHDWRGTWLVEFLQCSPNLQTFDLSLHFDEDYEFDGGWSPPEKELSCLLFRLKKLVLNYNGRWVFEMIKYFLKNARGLEELKVVDHDEWDKELGMNKELLFLPRRSKGCQVLID</sequence>
<dbReference type="EMBL" id="AWUE01015992">
    <property type="protein sequence ID" value="OMO94622.1"/>
    <property type="molecule type" value="Genomic_DNA"/>
</dbReference>
<proteinExistence type="predicted"/>
<dbReference type="AlphaFoldDB" id="A0A1R3JIF5"/>
<accession>A0A1R3JIF5</accession>
<name>A0A1R3JIF5_9ROSI</name>
<gene>
    <name evidence="2" type="ORF">COLO4_16253</name>
</gene>